<comment type="caution">
    <text evidence="2">The sequence shown here is derived from an EMBL/GenBank/DDBJ whole genome shotgun (WGS) entry which is preliminary data.</text>
</comment>
<dbReference type="PANTHER" id="PTHR35123:SF2">
    <property type="entry name" value="UBIQUITIN CARBOXYL-TERMINAL HYDROLASE-LIKE PROTEIN"/>
    <property type="match status" value="1"/>
</dbReference>
<feature type="region of interest" description="Disordered" evidence="1">
    <location>
        <begin position="1"/>
        <end position="38"/>
    </location>
</feature>
<dbReference type="AlphaFoldDB" id="A0AAD8KVU0"/>
<protein>
    <submittedName>
        <fullName evidence="2">Uncharacterized protein</fullName>
    </submittedName>
</protein>
<evidence type="ECO:0000313" key="3">
    <source>
        <dbReference type="Proteomes" id="UP001229421"/>
    </source>
</evidence>
<gene>
    <name evidence="2" type="ORF">QVD17_12591</name>
</gene>
<evidence type="ECO:0000313" key="2">
    <source>
        <dbReference type="EMBL" id="KAK1430087.1"/>
    </source>
</evidence>
<dbReference type="EMBL" id="JAUHHV010000003">
    <property type="protein sequence ID" value="KAK1430087.1"/>
    <property type="molecule type" value="Genomic_DNA"/>
</dbReference>
<dbReference type="PANTHER" id="PTHR35123">
    <property type="entry name" value="OS07G0633900 PROTEIN-RELATED"/>
    <property type="match status" value="1"/>
</dbReference>
<keyword evidence="3" id="KW-1185">Reference proteome</keyword>
<proteinExistence type="predicted"/>
<organism evidence="2 3">
    <name type="scientific">Tagetes erecta</name>
    <name type="common">African marigold</name>
    <dbReference type="NCBI Taxonomy" id="13708"/>
    <lineage>
        <taxon>Eukaryota</taxon>
        <taxon>Viridiplantae</taxon>
        <taxon>Streptophyta</taxon>
        <taxon>Embryophyta</taxon>
        <taxon>Tracheophyta</taxon>
        <taxon>Spermatophyta</taxon>
        <taxon>Magnoliopsida</taxon>
        <taxon>eudicotyledons</taxon>
        <taxon>Gunneridae</taxon>
        <taxon>Pentapetalae</taxon>
        <taxon>asterids</taxon>
        <taxon>campanulids</taxon>
        <taxon>Asterales</taxon>
        <taxon>Asteraceae</taxon>
        <taxon>Asteroideae</taxon>
        <taxon>Heliantheae alliance</taxon>
        <taxon>Tageteae</taxon>
        <taxon>Tagetes</taxon>
    </lineage>
</organism>
<sequence length="96" mass="10722">MSLNQQQTNTDVGAENKTRKKRMLSRINPPKPKKDNDSISGGCCVVVKRLSTSSLCVASPTSDPNSPEFTFDSLRSLIERSDFLLNDCNTHFDRKC</sequence>
<dbReference type="Proteomes" id="UP001229421">
    <property type="component" value="Unassembled WGS sequence"/>
</dbReference>
<name>A0AAD8KVU0_TARER</name>
<accession>A0AAD8KVU0</accession>
<reference evidence="2" key="1">
    <citation type="journal article" date="2023" name="bioRxiv">
        <title>Improved chromosome-level genome assembly for marigold (Tagetes erecta).</title>
        <authorList>
            <person name="Jiang F."/>
            <person name="Yuan L."/>
            <person name="Wang S."/>
            <person name="Wang H."/>
            <person name="Xu D."/>
            <person name="Wang A."/>
            <person name="Fan W."/>
        </authorList>
    </citation>
    <scope>NUCLEOTIDE SEQUENCE</scope>
    <source>
        <strain evidence="2">WSJ</strain>
        <tissue evidence="2">Leaf</tissue>
    </source>
</reference>
<feature type="compositionally biased region" description="Polar residues" evidence="1">
    <location>
        <begin position="1"/>
        <end position="11"/>
    </location>
</feature>
<evidence type="ECO:0000256" key="1">
    <source>
        <dbReference type="SAM" id="MobiDB-lite"/>
    </source>
</evidence>